<dbReference type="Pfam" id="PF13560">
    <property type="entry name" value="HTH_31"/>
    <property type="match status" value="1"/>
</dbReference>
<dbReference type="InterPro" id="IPR043917">
    <property type="entry name" value="DUF5753"/>
</dbReference>
<protein>
    <submittedName>
        <fullName evidence="2">XRE family transcriptional regulator</fullName>
    </submittedName>
</protein>
<organism evidence="2 3">
    <name type="scientific">Streptomyces xinghaiensis</name>
    <dbReference type="NCBI Taxonomy" id="1038928"/>
    <lineage>
        <taxon>Bacteria</taxon>
        <taxon>Bacillati</taxon>
        <taxon>Actinomycetota</taxon>
        <taxon>Actinomycetes</taxon>
        <taxon>Kitasatosporales</taxon>
        <taxon>Streptomycetaceae</taxon>
        <taxon>Streptomyces</taxon>
    </lineage>
</organism>
<dbReference type="GO" id="GO:0003677">
    <property type="term" value="F:DNA binding"/>
    <property type="evidence" value="ECO:0007669"/>
    <property type="project" value="InterPro"/>
</dbReference>
<evidence type="ECO:0000313" key="2">
    <source>
        <dbReference type="EMBL" id="RKM91207.1"/>
    </source>
</evidence>
<sequence length="286" mass="32118">MPVRKPATERQRRLGAELRKMRERAGLTINEAAVMHRTDRTTVSNVESGRFGVSADRVRVWAANYSCHEAPYIDALAEMARERRAGAAKWWDEYRDVLVSTLLDLAELEDCAVALRAAQITHMPGLLQHEEYVRAVFGEAVPPMAPDDFERKLAFRLRRSGVLGKPQPPECDFIIHEAALRMEFGGRKTVRTQLRHLLEESERANVIVRVLPFAAGGFPAAASSTLYAHGPVAQLDTVQTDTPVGSSFLDAETHLANYRSVLDRMEERALSPNRSRDFIRDVAQEL</sequence>
<accession>A0A3R7EK03</accession>
<dbReference type="PROSITE" id="PS50943">
    <property type="entry name" value="HTH_CROC1"/>
    <property type="match status" value="1"/>
</dbReference>
<feature type="domain" description="HTH cro/C1-type" evidence="1">
    <location>
        <begin position="18"/>
        <end position="50"/>
    </location>
</feature>
<dbReference type="CDD" id="cd00093">
    <property type="entry name" value="HTH_XRE"/>
    <property type="match status" value="1"/>
</dbReference>
<dbReference type="InterPro" id="IPR001387">
    <property type="entry name" value="Cro/C1-type_HTH"/>
</dbReference>
<dbReference type="RefSeq" id="WP_043463607.1">
    <property type="nucleotide sequence ID" value="NZ_CP134822.1"/>
</dbReference>
<keyword evidence="3" id="KW-1185">Reference proteome</keyword>
<dbReference type="Gene3D" id="1.10.260.40">
    <property type="entry name" value="lambda repressor-like DNA-binding domains"/>
    <property type="match status" value="1"/>
</dbReference>
<dbReference type="SMART" id="SM00530">
    <property type="entry name" value="HTH_XRE"/>
    <property type="match status" value="1"/>
</dbReference>
<evidence type="ECO:0000259" key="1">
    <source>
        <dbReference type="PROSITE" id="PS50943"/>
    </source>
</evidence>
<dbReference type="SUPFAM" id="SSF47413">
    <property type="entry name" value="lambda repressor-like DNA-binding domains"/>
    <property type="match status" value="1"/>
</dbReference>
<name>A0A3R7EK03_9ACTN</name>
<proteinExistence type="predicted"/>
<dbReference type="EMBL" id="JNAD02000018">
    <property type="protein sequence ID" value="RKM91207.1"/>
    <property type="molecule type" value="Genomic_DNA"/>
</dbReference>
<dbReference type="OrthoDB" id="3462393at2"/>
<comment type="caution">
    <text evidence="2">The sequence shown here is derived from an EMBL/GenBank/DDBJ whole genome shotgun (WGS) entry which is preliminary data.</text>
</comment>
<reference evidence="2 3" key="1">
    <citation type="journal article" date="2014" name="Genome Announc.">
        <title>Draft Genome Sequence of Streptomyces fradiae ATCC 19609, a Strain Highly Sensitive to Antibiotics.</title>
        <authorList>
            <person name="Bekker O.B."/>
            <person name="Klimina K.M."/>
            <person name="Vatlin A.A."/>
            <person name="Zakharevich N.V."/>
            <person name="Kasianov A.S."/>
            <person name="Danilenko V.N."/>
        </authorList>
    </citation>
    <scope>NUCLEOTIDE SEQUENCE [LARGE SCALE GENOMIC DNA]</scope>
    <source>
        <strain evidence="2 3">ATCC 19609</strain>
    </source>
</reference>
<dbReference type="InterPro" id="IPR010982">
    <property type="entry name" value="Lambda_DNA-bd_dom_sf"/>
</dbReference>
<dbReference type="Pfam" id="PF19054">
    <property type="entry name" value="DUF5753"/>
    <property type="match status" value="1"/>
</dbReference>
<evidence type="ECO:0000313" key="3">
    <source>
        <dbReference type="Proteomes" id="UP000028058"/>
    </source>
</evidence>
<dbReference type="Proteomes" id="UP000028058">
    <property type="component" value="Unassembled WGS sequence"/>
</dbReference>
<gene>
    <name evidence="2" type="ORF">SFRA_029255</name>
</gene>
<dbReference type="AlphaFoldDB" id="A0A3R7EK03"/>